<evidence type="ECO:0000313" key="1">
    <source>
        <dbReference type="EMBL" id="MEQ2253739.1"/>
    </source>
</evidence>
<name>A0ABV0V9P2_9TELE</name>
<dbReference type="Proteomes" id="UP001482620">
    <property type="component" value="Unassembled WGS sequence"/>
</dbReference>
<dbReference type="EMBL" id="JAHRIQ010099462">
    <property type="protein sequence ID" value="MEQ2253739.1"/>
    <property type="molecule type" value="Genomic_DNA"/>
</dbReference>
<feature type="non-terminal residue" evidence="1">
    <location>
        <position position="329"/>
    </location>
</feature>
<keyword evidence="2" id="KW-1185">Reference proteome</keyword>
<sequence>MAATTAEANTDPKCSYSVETIQFGLRMNMTFIAGFTAGNYTIEVAEKEGPSERSSTFSFCNENSTHEIKLLKLCTEYELIVTLIPTNGTAIPCNKTEYKTTTTGMSEQDIKTASCPSGYLCYQSGWNISSLPSKHNKVSAAEFINGSYRFKPAYEDICSDFVLEFLDKNCTNVPFTSSEYVPVGKDNNSVEPSDMKPFTDYSCTGHIKNNNVFINKMTPPVQFNINCDFTIKNLTARSTNTSIELNWKTTSDKCQGVLHNLTKLSYSCSCQQKKYYATAKGKLMNLLGGGRCEIKDLKPYKNYSCGVHPIYVDRHDFIRKTVEKKTQPG</sequence>
<gene>
    <name evidence="1" type="ORF">ILYODFUR_035494</name>
</gene>
<reference evidence="1 2" key="1">
    <citation type="submission" date="2021-06" db="EMBL/GenBank/DDBJ databases">
        <authorList>
            <person name="Palmer J.M."/>
        </authorList>
    </citation>
    <scope>NUCLEOTIDE SEQUENCE [LARGE SCALE GENOMIC DNA]</scope>
    <source>
        <strain evidence="2">if_2019</strain>
        <tissue evidence="1">Muscle</tissue>
    </source>
</reference>
<organism evidence="1 2">
    <name type="scientific">Ilyodon furcidens</name>
    <name type="common">goldbreast splitfin</name>
    <dbReference type="NCBI Taxonomy" id="33524"/>
    <lineage>
        <taxon>Eukaryota</taxon>
        <taxon>Metazoa</taxon>
        <taxon>Chordata</taxon>
        <taxon>Craniata</taxon>
        <taxon>Vertebrata</taxon>
        <taxon>Euteleostomi</taxon>
        <taxon>Actinopterygii</taxon>
        <taxon>Neopterygii</taxon>
        <taxon>Teleostei</taxon>
        <taxon>Neoteleostei</taxon>
        <taxon>Acanthomorphata</taxon>
        <taxon>Ovalentaria</taxon>
        <taxon>Atherinomorphae</taxon>
        <taxon>Cyprinodontiformes</taxon>
        <taxon>Goodeidae</taxon>
        <taxon>Ilyodon</taxon>
    </lineage>
</organism>
<accession>A0ABV0V9P2</accession>
<comment type="caution">
    <text evidence="1">The sequence shown here is derived from an EMBL/GenBank/DDBJ whole genome shotgun (WGS) entry which is preliminary data.</text>
</comment>
<proteinExistence type="predicted"/>
<evidence type="ECO:0000313" key="2">
    <source>
        <dbReference type="Proteomes" id="UP001482620"/>
    </source>
</evidence>
<protein>
    <submittedName>
        <fullName evidence="1">Uncharacterized protein</fullName>
    </submittedName>
</protein>